<dbReference type="InterPro" id="IPR009739">
    <property type="entry name" value="LprI-like_N"/>
</dbReference>
<evidence type="ECO:0000313" key="2">
    <source>
        <dbReference type="EMBL" id="PND39171.1"/>
    </source>
</evidence>
<evidence type="ECO:0000313" key="3">
    <source>
        <dbReference type="Proteomes" id="UP000235916"/>
    </source>
</evidence>
<dbReference type="Proteomes" id="UP000235916">
    <property type="component" value="Unassembled WGS sequence"/>
</dbReference>
<dbReference type="Gene3D" id="1.20.1270.180">
    <property type="match status" value="1"/>
</dbReference>
<gene>
    <name evidence="2" type="ORF">C1O66_17670</name>
</gene>
<dbReference type="PANTHER" id="PTHR37549:SF1">
    <property type="entry name" value="LIPOPROTEIN LPRI"/>
    <property type="match status" value="1"/>
</dbReference>
<feature type="domain" description="Lysozyme inhibitor LprI-like N-terminal" evidence="1">
    <location>
        <begin position="105"/>
        <end position="181"/>
    </location>
</feature>
<comment type="caution">
    <text evidence="2">The sequence shown here is derived from an EMBL/GenBank/DDBJ whole genome shotgun (WGS) entry which is preliminary data.</text>
</comment>
<dbReference type="PANTHER" id="PTHR37549">
    <property type="entry name" value="LIPOPROTEIN LPRI"/>
    <property type="match status" value="1"/>
</dbReference>
<dbReference type="AlphaFoldDB" id="A0A2N8L0F4"/>
<dbReference type="GO" id="GO:0005576">
    <property type="term" value="C:extracellular region"/>
    <property type="evidence" value="ECO:0007669"/>
    <property type="project" value="TreeGrafter"/>
</dbReference>
<dbReference type="OrthoDB" id="5450120at2"/>
<dbReference type="InterPro" id="IPR052755">
    <property type="entry name" value="Lysozyme_Inhibitor_LprI"/>
</dbReference>
<sequence>MMCRPACAIASSRSASRPCRCCRLSRRRRIVLDPGDRRFPHMLLTAARPSASSSARSCRWGSPLSRSWRLKPLGLLLLAHAAALSASAVGAAAESSASSGPAFDCRKASSATEKAICASAELSRLDRQQQKAWKAMNSALQEHPQHGALKQDQLAWLKARDRCAADAACITEAYQGRLSQLQGGGSLPWAGVFELPGTGSLALYPVLATPTGPAAATRYRVSLQTAEPKTARWTCEWQGEADLLPASATQPARLHLLMPGAKPVAASLQADGTLEIANDAATQAAADSLCGNGGSFAFRYRRSSAAR</sequence>
<protein>
    <recommendedName>
        <fullName evidence="1">Lysozyme inhibitor LprI-like N-terminal domain-containing protein</fullName>
    </recommendedName>
</protein>
<accession>A0A2N8L0F4</accession>
<dbReference type="Pfam" id="PF07007">
    <property type="entry name" value="LprI"/>
    <property type="match status" value="1"/>
</dbReference>
<keyword evidence="3" id="KW-1185">Reference proteome</keyword>
<reference evidence="2 3" key="1">
    <citation type="submission" date="2018-01" db="EMBL/GenBank/DDBJ databases">
        <title>Draft genome sequence of Paucibacter aquatile CR182 isolated from freshwater of the Nakdong River.</title>
        <authorList>
            <person name="Choi A."/>
            <person name="Chung E.J."/>
        </authorList>
    </citation>
    <scope>NUCLEOTIDE SEQUENCE [LARGE SCALE GENOMIC DNA]</scope>
    <source>
        <strain evidence="2 3">CR182</strain>
    </source>
</reference>
<proteinExistence type="predicted"/>
<evidence type="ECO:0000259" key="1">
    <source>
        <dbReference type="Pfam" id="PF07007"/>
    </source>
</evidence>
<organism evidence="2 3">
    <name type="scientific">Kinneretia aquatilis</name>
    <dbReference type="NCBI Taxonomy" id="2070761"/>
    <lineage>
        <taxon>Bacteria</taxon>
        <taxon>Pseudomonadati</taxon>
        <taxon>Pseudomonadota</taxon>
        <taxon>Betaproteobacteria</taxon>
        <taxon>Burkholderiales</taxon>
        <taxon>Sphaerotilaceae</taxon>
        <taxon>Roseateles</taxon>
    </lineage>
</organism>
<name>A0A2N8L0F4_9BURK</name>
<dbReference type="EMBL" id="POSP01000003">
    <property type="protein sequence ID" value="PND39171.1"/>
    <property type="molecule type" value="Genomic_DNA"/>
</dbReference>